<reference evidence="1 2" key="1">
    <citation type="submission" date="2018-06" db="EMBL/GenBank/DDBJ databases">
        <title>The genome of Pseudomonas putida NX-1, a lignin degrader.</title>
        <authorList>
            <person name="Xu Z."/>
        </authorList>
    </citation>
    <scope>NUCLEOTIDE SEQUENCE [LARGE SCALE GENOMIC DNA]</scope>
    <source>
        <strain evidence="1 2">NX-1</strain>
    </source>
</reference>
<gene>
    <name evidence="1" type="ORF">C1S65_22250</name>
</gene>
<evidence type="ECO:0000313" key="1">
    <source>
        <dbReference type="EMBL" id="AXA26705.1"/>
    </source>
</evidence>
<dbReference type="RefSeq" id="WP_112899150.1">
    <property type="nucleotide sequence ID" value="NZ_CP030750.1"/>
</dbReference>
<dbReference type="AlphaFoldDB" id="A0AAD0PGA3"/>
<evidence type="ECO:0000313" key="2">
    <source>
        <dbReference type="Proteomes" id="UP000251617"/>
    </source>
</evidence>
<protein>
    <recommendedName>
        <fullName evidence="3">ATP-grasp domain-containing protein</fullName>
    </recommendedName>
</protein>
<dbReference type="Gene3D" id="3.30.470.20">
    <property type="entry name" value="ATP-grasp fold, B domain"/>
    <property type="match status" value="1"/>
</dbReference>
<proteinExistence type="predicted"/>
<name>A0AAD0PGA3_PSEPU</name>
<dbReference type="EMBL" id="CP030750">
    <property type="protein sequence ID" value="AXA26705.1"/>
    <property type="molecule type" value="Genomic_DNA"/>
</dbReference>
<dbReference type="Proteomes" id="UP000251617">
    <property type="component" value="Chromosome"/>
</dbReference>
<evidence type="ECO:0008006" key="3">
    <source>
        <dbReference type="Google" id="ProtNLM"/>
    </source>
</evidence>
<sequence length="331" mass="35930">MKPAYDSPARAAYRLASDDLQLREVMPENIEAGYFRADCDPAVFYDKCEQYRALSRLDPGLAFSAQVLGSCAELSGYTQGDWVVRPAISPHSRGCAVLLGEHGIAAAEAVLQVVPGPLLVHRHEAGYTVFINGVLEEGQFQVSDAWRCHTQDWLARRILTAVTSLPPAALPADLVPRLARLASGLGLLYGPLHAEVVITAQGPRLVKLAPRLASTPLPELCQLGGWPSQQDLWQKRPVVDVASAAQAVADYSFVITRPGRVLAMRFDQQVRALSSFSHYFLAPPTGQWVQTTTDGTTYGCTVFLRNSSAEALEADIAQLQALNLTDAFVFG</sequence>
<accession>A0AAD0PGA3</accession>
<organism evidence="1 2">
    <name type="scientific">Pseudomonas putida</name>
    <name type="common">Arthrobacter siderocapsulatus</name>
    <dbReference type="NCBI Taxonomy" id="303"/>
    <lineage>
        <taxon>Bacteria</taxon>
        <taxon>Pseudomonadati</taxon>
        <taxon>Pseudomonadota</taxon>
        <taxon>Gammaproteobacteria</taxon>
        <taxon>Pseudomonadales</taxon>
        <taxon>Pseudomonadaceae</taxon>
        <taxon>Pseudomonas</taxon>
    </lineage>
</organism>